<evidence type="ECO:0000313" key="2">
    <source>
        <dbReference type="Proteomes" id="UP001151760"/>
    </source>
</evidence>
<sequence>RSGEGAGTSGTSSQENNDHRRMLSQVYRGPYLGEAATSGMWLQPWRVFGAALIYAVLSLIGHSSEPHWSQVISMRTGQRLQSSEDVPTLLSPKDVKDVKDAISSEKKQRDAIKVIYNFNKDATRKITIGVKSSAFVNMRIGDDSEISA</sequence>
<dbReference type="Proteomes" id="UP001151760">
    <property type="component" value="Unassembled WGS sequence"/>
</dbReference>
<keyword evidence="2" id="KW-1185">Reference proteome</keyword>
<dbReference type="EMBL" id="BQNB010016866">
    <property type="protein sequence ID" value="GJT56669.1"/>
    <property type="molecule type" value="Genomic_DNA"/>
</dbReference>
<comment type="caution">
    <text evidence="1">The sequence shown here is derived from an EMBL/GenBank/DDBJ whole genome shotgun (WGS) entry which is preliminary data.</text>
</comment>
<organism evidence="1 2">
    <name type="scientific">Tanacetum coccineum</name>
    <dbReference type="NCBI Taxonomy" id="301880"/>
    <lineage>
        <taxon>Eukaryota</taxon>
        <taxon>Viridiplantae</taxon>
        <taxon>Streptophyta</taxon>
        <taxon>Embryophyta</taxon>
        <taxon>Tracheophyta</taxon>
        <taxon>Spermatophyta</taxon>
        <taxon>Magnoliopsida</taxon>
        <taxon>eudicotyledons</taxon>
        <taxon>Gunneridae</taxon>
        <taxon>Pentapetalae</taxon>
        <taxon>asterids</taxon>
        <taxon>campanulids</taxon>
        <taxon>Asterales</taxon>
        <taxon>Asteraceae</taxon>
        <taxon>Asteroideae</taxon>
        <taxon>Anthemideae</taxon>
        <taxon>Anthemidinae</taxon>
        <taxon>Tanacetum</taxon>
    </lineage>
</organism>
<protein>
    <submittedName>
        <fullName evidence="1">Uncharacterized protein</fullName>
    </submittedName>
</protein>
<reference evidence="1" key="2">
    <citation type="submission" date="2022-01" db="EMBL/GenBank/DDBJ databases">
        <authorList>
            <person name="Yamashiro T."/>
            <person name="Shiraishi A."/>
            <person name="Satake H."/>
            <person name="Nakayama K."/>
        </authorList>
    </citation>
    <scope>NUCLEOTIDE SEQUENCE</scope>
</reference>
<evidence type="ECO:0000313" key="1">
    <source>
        <dbReference type="EMBL" id="GJT56669.1"/>
    </source>
</evidence>
<reference evidence="1" key="1">
    <citation type="journal article" date="2022" name="Int. J. Mol. Sci.">
        <title>Draft Genome of Tanacetum Coccineum: Genomic Comparison of Closely Related Tanacetum-Family Plants.</title>
        <authorList>
            <person name="Yamashiro T."/>
            <person name="Shiraishi A."/>
            <person name="Nakayama K."/>
            <person name="Satake H."/>
        </authorList>
    </citation>
    <scope>NUCLEOTIDE SEQUENCE</scope>
</reference>
<proteinExistence type="predicted"/>
<gene>
    <name evidence="1" type="ORF">Tco_0991723</name>
</gene>
<accession>A0ABQ5F0E0</accession>
<feature type="non-terminal residue" evidence="1">
    <location>
        <position position="1"/>
    </location>
</feature>
<name>A0ABQ5F0E0_9ASTR</name>